<organism evidence="2">
    <name type="scientific">Anopheles triannulatus</name>
    <dbReference type="NCBI Taxonomy" id="58253"/>
    <lineage>
        <taxon>Eukaryota</taxon>
        <taxon>Metazoa</taxon>
        <taxon>Ecdysozoa</taxon>
        <taxon>Arthropoda</taxon>
        <taxon>Hexapoda</taxon>
        <taxon>Insecta</taxon>
        <taxon>Pterygota</taxon>
        <taxon>Neoptera</taxon>
        <taxon>Endopterygota</taxon>
        <taxon>Diptera</taxon>
        <taxon>Nematocera</taxon>
        <taxon>Culicoidea</taxon>
        <taxon>Culicidae</taxon>
        <taxon>Anophelinae</taxon>
        <taxon>Anopheles</taxon>
    </lineage>
</organism>
<accession>A0A2M4B7D5</accession>
<name>A0A2M4B7D5_9DIPT</name>
<evidence type="ECO:0000313" key="2">
    <source>
        <dbReference type="EMBL" id="MBW48900.1"/>
    </source>
</evidence>
<reference evidence="2" key="1">
    <citation type="submission" date="2018-01" db="EMBL/GenBank/DDBJ databases">
        <title>An insight into the sialome of Amazonian anophelines.</title>
        <authorList>
            <person name="Ribeiro J.M."/>
            <person name="Scarpassa V."/>
            <person name="Calvo E."/>
        </authorList>
    </citation>
    <scope>NUCLEOTIDE SEQUENCE</scope>
    <source>
        <tissue evidence="2">Salivary glands</tissue>
    </source>
</reference>
<sequence length="88" mass="9971">MPSRGLVISSCMMVCSWRVRADRSRKWRNTRDTTLFSSSSANFWPMQFRGPALNGIYAYGWRCSLFSGRNRSGSKVSASGKYLSSRCT</sequence>
<feature type="region of interest" description="Disordered" evidence="1">
    <location>
        <begin position="69"/>
        <end position="88"/>
    </location>
</feature>
<dbReference type="AlphaFoldDB" id="A0A2M4B7D5"/>
<protein>
    <submittedName>
        <fullName evidence="2">Putative secreted protein</fullName>
    </submittedName>
</protein>
<evidence type="ECO:0000256" key="1">
    <source>
        <dbReference type="SAM" id="MobiDB-lite"/>
    </source>
</evidence>
<proteinExistence type="predicted"/>
<dbReference type="EMBL" id="GGFK01015579">
    <property type="protein sequence ID" value="MBW48900.1"/>
    <property type="molecule type" value="Transcribed_RNA"/>
</dbReference>